<evidence type="ECO:0000313" key="2">
    <source>
        <dbReference type="Proteomes" id="UP000682134"/>
    </source>
</evidence>
<protein>
    <submittedName>
        <fullName evidence="1">BA3454 family stress response protein</fullName>
    </submittedName>
</protein>
<accession>A0A940SH15</accession>
<dbReference type="Proteomes" id="UP000682134">
    <property type="component" value="Unassembled WGS sequence"/>
</dbReference>
<keyword evidence="2" id="KW-1185">Reference proteome</keyword>
<reference evidence="1" key="1">
    <citation type="submission" date="2021-04" db="EMBL/GenBank/DDBJ databases">
        <title>Genome seq and assembly of Bacillus sp.</title>
        <authorList>
            <person name="Chhetri G."/>
        </authorList>
    </citation>
    <scope>NUCLEOTIDE SEQUENCE</scope>
    <source>
        <strain evidence="1">RG28</strain>
    </source>
</reference>
<name>A0A940SH15_9BACI</name>
<comment type="caution">
    <text evidence="1">The sequence shown here is derived from an EMBL/GenBank/DDBJ whole genome shotgun (WGS) entry which is preliminary data.</text>
</comment>
<dbReference type="RefSeq" id="WP_209405536.1">
    <property type="nucleotide sequence ID" value="NZ_JAGIYQ010000006.1"/>
</dbReference>
<organism evidence="1 2">
    <name type="scientific">Gottfriedia endophytica</name>
    <dbReference type="NCBI Taxonomy" id="2820819"/>
    <lineage>
        <taxon>Bacteria</taxon>
        <taxon>Bacillati</taxon>
        <taxon>Bacillota</taxon>
        <taxon>Bacilli</taxon>
        <taxon>Bacillales</taxon>
        <taxon>Bacillaceae</taxon>
        <taxon>Gottfriedia</taxon>
    </lineage>
</organism>
<evidence type="ECO:0000313" key="1">
    <source>
        <dbReference type="EMBL" id="MBP0725702.1"/>
    </source>
</evidence>
<dbReference type="InterPro" id="IPR049728">
    <property type="entry name" value="BA3454-like"/>
</dbReference>
<dbReference type="EMBL" id="JAGIYQ010000006">
    <property type="protein sequence ID" value="MBP0725702.1"/>
    <property type="molecule type" value="Genomic_DNA"/>
</dbReference>
<gene>
    <name evidence="1" type="ORF">J5Y03_11020</name>
</gene>
<sequence length="45" mass="5284">MVEVEVTINYNGKNYKTNVLVNRGATRDEVYKLALDQIKKQWNLN</sequence>
<proteinExistence type="predicted"/>
<dbReference type="AlphaFoldDB" id="A0A940SH15"/>
<dbReference type="NCBIfam" id="NF033491">
    <property type="entry name" value="BA3454_fam"/>
    <property type="match status" value="1"/>
</dbReference>